<sequence>MDINQKLTEELGVKRWQVDAAVNLIDEGNTIPFISRYRKEATGSLDDEQLRKLHERLIYLRNLEEKKEQVLSSIEEQGKLTAELKAQILAAETLVVVEDLYRPYRPKRRTRATIAKEKGLEPLAAVIMLQQAKEPLEKAAEKYISEEKGVISAEEAIAGAKDIIAESISDEADYRSWIRKITAQKGKLVSSAKDPEAESVYEMYYEFEEPVSKLVGHRILALNRGEKEKILTVKIEAPEEDIIRYLEKKTIRQNNPYTSPVLKDAVEDSYKRLIAPAIEREIRNELTEKAEDGAIEVFGKNLHQLLMQPPIAGHVVLGWDPAFRTGCKLAVVDETGKVLGTTVIYPTAPTTPQKIKASKDLLKKIIAKYHITLISVGNGTASRESEQFIVELLKEIPQNVQYVIVNEAGASVYSASKLASEEFPKFDVGQRSAASIARRLQDPLAELVKIDPKSIGVGQYQHDMNQKKLGESLNGVVEDCVNKVGVDLNTASAPLLSYISGITAATAKNIVVYREENGRFKDRKELLKVAKLGPKAYEQCAGFMRIMEGRNPLDATGVHPESYAAAEKLLSRQGFKPEDITGGNLTGLSLTIKDYKQLADELGIGEITLRDIVKELEKPARDPREEMPKPILRTDVLDMKDLKEGMILKGTVRNVIDFGVFVDIGVHQDGLVHISQITDRFIKHPLEAVSVGDIVDVKVMSVDLKKKRIQLTMRGLA</sequence>
<dbReference type="FunFam" id="3.30.420.140:FF:000001">
    <property type="entry name" value="RNA-binding transcriptional accessory protein"/>
    <property type="match status" value="1"/>
</dbReference>
<dbReference type="SUPFAM" id="SSF50249">
    <property type="entry name" value="Nucleic acid-binding proteins"/>
    <property type="match status" value="1"/>
</dbReference>
<dbReference type="PANTHER" id="PTHR10724:SF10">
    <property type="entry name" value="S1 RNA-BINDING DOMAIN-CONTAINING PROTEIN 1"/>
    <property type="match status" value="1"/>
</dbReference>
<dbReference type="InterPro" id="IPR012337">
    <property type="entry name" value="RNaseH-like_sf"/>
</dbReference>
<dbReference type="FunFam" id="1.10.150.310:FF:000001">
    <property type="entry name" value="RNA-binding transcriptional accessory protein"/>
    <property type="match status" value="1"/>
</dbReference>
<dbReference type="RefSeq" id="WP_025656200.1">
    <property type="nucleotide sequence ID" value="NZ_QVIA01000055.1"/>
</dbReference>
<dbReference type="InterPro" id="IPR023323">
    <property type="entry name" value="Tex-like_dom_sf"/>
</dbReference>
<dbReference type="Gene3D" id="2.40.50.140">
    <property type="entry name" value="Nucleic acid-binding proteins"/>
    <property type="match status" value="1"/>
</dbReference>
<dbReference type="InterPro" id="IPR012340">
    <property type="entry name" value="NA-bd_OB-fold"/>
</dbReference>
<dbReference type="Gene3D" id="3.30.420.140">
    <property type="entry name" value="YqgF/RNase H-like domain"/>
    <property type="match status" value="1"/>
</dbReference>
<dbReference type="Pfam" id="PF22706">
    <property type="entry name" value="Tex_central_region"/>
    <property type="match status" value="1"/>
</dbReference>
<comment type="caution">
    <text evidence="2">The sequence shown here is derived from an EMBL/GenBank/DDBJ whole genome shotgun (WGS) entry which is preliminary data.</text>
</comment>
<protein>
    <submittedName>
        <fullName evidence="2">RNA-binding transcriptional accessory protein</fullName>
    </submittedName>
</protein>
<dbReference type="SUPFAM" id="SSF47781">
    <property type="entry name" value="RuvA domain 2-like"/>
    <property type="match status" value="2"/>
</dbReference>
<dbReference type="SUPFAM" id="SSF158832">
    <property type="entry name" value="Tex N-terminal region-like"/>
    <property type="match status" value="1"/>
</dbReference>
<dbReference type="GO" id="GO:0003735">
    <property type="term" value="F:structural constituent of ribosome"/>
    <property type="evidence" value="ECO:0007669"/>
    <property type="project" value="TreeGrafter"/>
</dbReference>
<dbReference type="AlphaFoldDB" id="A0A3E2WBH2"/>
<dbReference type="Pfam" id="PF17674">
    <property type="entry name" value="HHH_9"/>
    <property type="match status" value="1"/>
</dbReference>
<dbReference type="Pfam" id="PF09371">
    <property type="entry name" value="Tex_N"/>
    <property type="match status" value="1"/>
</dbReference>
<name>A0A3E2WBH2_9FIRM</name>
<dbReference type="SUPFAM" id="SSF53098">
    <property type="entry name" value="Ribonuclease H-like"/>
    <property type="match status" value="1"/>
</dbReference>
<accession>A0A3E2WBH2</accession>
<dbReference type="EMBL" id="QVIA01000055">
    <property type="protein sequence ID" value="RGC22729.1"/>
    <property type="molecule type" value="Genomic_DNA"/>
</dbReference>
<dbReference type="InterPro" id="IPR050437">
    <property type="entry name" value="Ribos_protein_bS1-like"/>
</dbReference>
<feature type="domain" description="S1 motif" evidence="1">
    <location>
        <begin position="645"/>
        <end position="714"/>
    </location>
</feature>
<dbReference type="InterPro" id="IPR010994">
    <property type="entry name" value="RuvA_2-like"/>
</dbReference>
<dbReference type="InterPro" id="IPR006641">
    <property type="entry name" value="YqgF/RNaseH-like_dom"/>
</dbReference>
<organism evidence="2 3">
    <name type="scientific">Hungatella hathewayi</name>
    <dbReference type="NCBI Taxonomy" id="154046"/>
    <lineage>
        <taxon>Bacteria</taxon>
        <taxon>Bacillati</taxon>
        <taxon>Bacillota</taxon>
        <taxon>Clostridia</taxon>
        <taxon>Lachnospirales</taxon>
        <taxon>Lachnospiraceae</taxon>
        <taxon>Hungatella</taxon>
    </lineage>
</organism>
<evidence type="ECO:0000313" key="3">
    <source>
        <dbReference type="Proteomes" id="UP000261111"/>
    </source>
</evidence>
<evidence type="ECO:0000259" key="1">
    <source>
        <dbReference type="PROSITE" id="PS50126"/>
    </source>
</evidence>
<dbReference type="FunFam" id="2.40.50.140:FF:000051">
    <property type="entry name" value="RNA-binding transcriptional accessory protein"/>
    <property type="match status" value="1"/>
</dbReference>
<dbReference type="Pfam" id="PF16921">
    <property type="entry name" value="Tex_YqgF"/>
    <property type="match status" value="1"/>
</dbReference>
<dbReference type="Proteomes" id="UP000261111">
    <property type="component" value="Unassembled WGS sequence"/>
</dbReference>
<dbReference type="InterPro" id="IPR032639">
    <property type="entry name" value="Tex_YqgF"/>
</dbReference>
<dbReference type="SMART" id="SM00732">
    <property type="entry name" value="YqgFc"/>
    <property type="match status" value="1"/>
</dbReference>
<dbReference type="Pfam" id="PF00575">
    <property type="entry name" value="S1"/>
    <property type="match status" value="1"/>
</dbReference>
<evidence type="ECO:0000313" key="2">
    <source>
        <dbReference type="EMBL" id="RGC22729.1"/>
    </source>
</evidence>
<dbReference type="Gene3D" id="1.10.150.310">
    <property type="entry name" value="Tex RuvX-like domain-like"/>
    <property type="match status" value="1"/>
</dbReference>
<dbReference type="CDD" id="cd05685">
    <property type="entry name" value="S1_Tex"/>
    <property type="match status" value="1"/>
</dbReference>
<dbReference type="InterPro" id="IPR003029">
    <property type="entry name" value="S1_domain"/>
</dbReference>
<dbReference type="FunFam" id="1.10.10.650:FF:000001">
    <property type="entry name" value="S1 RNA-binding domain 1"/>
    <property type="match status" value="1"/>
</dbReference>
<reference evidence="2 3" key="1">
    <citation type="submission" date="2018-08" db="EMBL/GenBank/DDBJ databases">
        <title>A genome reference for cultivated species of the human gut microbiota.</title>
        <authorList>
            <person name="Zou Y."/>
            <person name="Xue W."/>
            <person name="Luo G."/>
        </authorList>
    </citation>
    <scope>NUCLEOTIDE SEQUENCE [LARGE SCALE GENOMIC DNA]</scope>
    <source>
        <strain evidence="2 3">AF19-21</strain>
    </source>
</reference>
<dbReference type="GeneID" id="93335529"/>
<dbReference type="GO" id="GO:0003729">
    <property type="term" value="F:mRNA binding"/>
    <property type="evidence" value="ECO:0007669"/>
    <property type="project" value="TreeGrafter"/>
</dbReference>
<gene>
    <name evidence="2" type="ORF">DWX41_22815</name>
</gene>
<dbReference type="InterPro" id="IPR055179">
    <property type="entry name" value="Tex-like_central_region"/>
</dbReference>
<dbReference type="Gene3D" id="1.10.3500.10">
    <property type="entry name" value="Tex N-terminal region-like"/>
    <property type="match status" value="1"/>
</dbReference>
<dbReference type="GO" id="GO:0006412">
    <property type="term" value="P:translation"/>
    <property type="evidence" value="ECO:0007669"/>
    <property type="project" value="TreeGrafter"/>
</dbReference>
<proteinExistence type="predicted"/>
<dbReference type="InterPro" id="IPR023319">
    <property type="entry name" value="Tex-like_HTH_dom_sf"/>
</dbReference>
<dbReference type="PANTHER" id="PTHR10724">
    <property type="entry name" value="30S RIBOSOMAL PROTEIN S1"/>
    <property type="match status" value="1"/>
</dbReference>
<dbReference type="Pfam" id="PF12836">
    <property type="entry name" value="HHH_3"/>
    <property type="match status" value="1"/>
</dbReference>
<dbReference type="InterPro" id="IPR041692">
    <property type="entry name" value="HHH_9"/>
</dbReference>
<dbReference type="GO" id="GO:0006139">
    <property type="term" value="P:nucleobase-containing compound metabolic process"/>
    <property type="evidence" value="ECO:0007669"/>
    <property type="project" value="InterPro"/>
</dbReference>
<dbReference type="InterPro" id="IPR018974">
    <property type="entry name" value="Tex-like_N"/>
</dbReference>
<dbReference type="InterPro" id="IPR037027">
    <property type="entry name" value="YqgF/RNaseH-like_dom_sf"/>
</dbReference>
<dbReference type="GO" id="GO:0005737">
    <property type="term" value="C:cytoplasm"/>
    <property type="evidence" value="ECO:0007669"/>
    <property type="project" value="UniProtKB-ARBA"/>
</dbReference>
<dbReference type="Gene3D" id="1.10.10.650">
    <property type="entry name" value="RuvA domain 2-like"/>
    <property type="match status" value="1"/>
</dbReference>
<dbReference type="InterPro" id="IPR044146">
    <property type="entry name" value="S1_Tex"/>
</dbReference>
<dbReference type="PROSITE" id="PS50126">
    <property type="entry name" value="S1"/>
    <property type="match status" value="1"/>
</dbReference>
<dbReference type="SMART" id="SM00316">
    <property type="entry name" value="S1"/>
    <property type="match status" value="1"/>
</dbReference>